<dbReference type="EMBL" id="CM008054">
    <property type="protein sequence ID" value="PVH32539.1"/>
    <property type="molecule type" value="Genomic_DNA"/>
</dbReference>
<gene>
    <name evidence="2" type="ORF">PAHAL_9G423400</name>
</gene>
<name>A0A2T8I4G6_9POAL</name>
<dbReference type="AlphaFoldDB" id="A0A2T8I4G6"/>
<evidence type="ECO:0000256" key="1">
    <source>
        <dbReference type="SAM" id="MobiDB-lite"/>
    </source>
</evidence>
<feature type="region of interest" description="Disordered" evidence="1">
    <location>
        <begin position="1"/>
        <end position="29"/>
    </location>
</feature>
<accession>A0A2T8I4G6</accession>
<dbReference type="Proteomes" id="UP000243499">
    <property type="component" value="Chromosome 9"/>
</dbReference>
<organism evidence="2">
    <name type="scientific">Panicum hallii</name>
    <dbReference type="NCBI Taxonomy" id="206008"/>
    <lineage>
        <taxon>Eukaryota</taxon>
        <taxon>Viridiplantae</taxon>
        <taxon>Streptophyta</taxon>
        <taxon>Embryophyta</taxon>
        <taxon>Tracheophyta</taxon>
        <taxon>Spermatophyta</taxon>
        <taxon>Magnoliopsida</taxon>
        <taxon>Liliopsida</taxon>
        <taxon>Poales</taxon>
        <taxon>Poaceae</taxon>
        <taxon>PACMAD clade</taxon>
        <taxon>Panicoideae</taxon>
        <taxon>Panicodae</taxon>
        <taxon>Paniceae</taxon>
        <taxon>Panicinae</taxon>
        <taxon>Panicum</taxon>
        <taxon>Panicum sect. Panicum</taxon>
    </lineage>
</organism>
<dbReference type="Gramene" id="PVH32539">
    <property type="protein sequence ID" value="PVH32539"/>
    <property type="gene ID" value="PAHAL_9G423400"/>
</dbReference>
<evidence type="ECO:0000313" key="2">
    <source>
        <dbReference type="EMBL" id="PVH32539.1"/>
    </source>
</evidence>
<protein>
    <submittedName>
        <fullName evidence="2">Uncharacterized protein</fullName>
    </submittedName>
</protein>
<reference evidence="2" key="1">
    <citation type="submission" date="2018-04" db="EMBL/GenBank/DDBJ databases">
        <title>WGS assembly of Panicum hallii.</title>
        <authorList>
            <person name="Lovell J."/>
            <person name="Jenkins J."/>
            <person name="Lowry D."/>
            <person name="Mamidi S."/>
            <person name="Sreedasyam A."/>
            <person name="Weng X."/>
            <person name="Barry K."/>
            <person name="Bonette J."/>
            <person name="Campitelli B."/>
            <person name="Daum C."/>
            <person name="Gordon S."/>
            <person name="Gould B."/>
            <person name="Lipzen A."/>
            <person name="Macqueen A."/>
            <person name="Palacio-Mejia J."/>
            <person name="Plott C."/>
            <person name="Shakirov E."/>
            <person name="Shu S."/>
            <person name="Yoshinaga Y."/>
            <person name="Zane M."/>
            <person name="Rokhsar D."/>
            <person name="Grimwood J."/>
            <person name="Schmutz J."/>
            <person name="Juenger T."/>
        </authorList>
    </citation>
    <scope>NUCLEOTIDE SEQUENCE [LARGE SCALE GENOMIC DNA]</scope>
    <source>
        <strain evidence="2">FIL2</strain>
    </source>
</reference>
<sequence>MARRTTVPRCRSPSPIVEQAAKQPPPARHHQFSRFILRLEFGPRQWPPSPTKHAAATTSSGMHLCCALYA</sequence>
<proteinExistence type="predicted"/>